<feature type="domain" description="HTH merR-type" evidence="2">
    <location>
        <begin position="5"/>
        <end position="66"/>
    </location>
</feature>
<dbReference type="Pfam" id="PF13411">
    <property type="entry name" value="MerR_1"/>
    <property type="match status" value="1"/>
</dbReference>
<dbReference type="RefSeq" id="WP_378132753.1">
    <property type="nucleotide sequence ID" value="NZ_JBHSMI010000023.1"/>
</dbReference>
<dbReference type="InterPro" id="IPR000551">
    <property type="entry name" value="MerR-type_HTH_dom"/>
</dbReference>
<dbReference type="Gene3D" id="1.10.1660.10">
    <property type="match status" value="1"/>
</dbReference>
<feature type="compositionally biased region" description="Polar residues" evidence="1">
    <location>
        <begin position="140"/>
        <end position="151"/>
    </location>
</feature>
<keyword evidence="4" id="KW-1185">Reference proteome</keyword>
<dbReference type="EMBL" id="JBHSMI010000023">
    <property type="protein sequence ID" value="MFC5403419.1"/>
    <property type="molecule type" value="Genomic_DNA"/>
</dbReference>
<gene>
    <name evidence="3" type="ORF">ACFPOF_11820</name>
</gene>
<accession>A0ABW0HR04</accession>
<dbReference type="InterPro" id="IPR009061">
    <property type="entry name" value="DNA-bd_dom_put_sf"/>
</dbReference>
<feature type="compositionally biased region" description="Basic residues" evidence="1">
    <location>
        <begin position="163"/>
        <end position="173"/>
    </location>
</feature>
<comment type="caution">
    <text evidence="3">The sequence shown here is derived from an EMBL/GenBank/DDBJ whole genome shotgun (WGS) entry which is preliminary data.</text>
</comment>
<dbReference type="Proteomes" id="UP001596113">
    <property type="component" value="Unassembled WGS sequence"/>
</dbReference>
<dbReference type="SUPFAM" id="SSF46955">
    <property type="entry name" value="Putative DNA-binding domain"/>
    <property type="match status" value="1"/>
</dbReference>
<sequence>MKMLKTKDAALLLGVSQTTVKRWASQYAATFRKDPLGHYTFNSVDMELLFHIKDQIELGKTLEQISLPSRHAMEAPSSAEPPPLFPDTNALLFRLDEVERSVRQKADEVVSAQVLQHRTEIDELRQMVAQLASALDKLQPTTSNATAQAGFQFSPLPPSPPPAKKKGLFFRRQ</sequence>
<evidence type="ECO:0000256" key="1">
    <source>
        <dbReference type="SAM" id="MobiDB-lite"/>
    </source>
</evidence>
<evidence type="ECO:0000259" key="2">
    <source>
        <dbReference type="Pfam" id="PF13411"/>
    </source>
</evidence>
<organism evidence="3 4">
    <name type="scientific">Cohnella soli</name>
    <dbReference type="NCBI Taxonomy" id="425005"/>
    <lineage>
        <taxon>Bacteria</taxon>
        <taxon>Bacillati</taxon>
        <taxon>Bacillota</taxon>
        <taxon>Bacilli</taxon>
        <taxon>Bacillales</taxon>
        <taxon>Paenibacillaceae</taxon>
        <taxon>Cohnella</taxon>
    </lineage>
</organism>
<reference evidence="4" key="1">
    <citation type="journal article" date="2019" name="Int. J. Syst. Evol. Microbiol.">
        <title>The Global Catalogue of Microorganisms (GCM) 10K type strain sequencing project: providing services to taxonomists for standard genome sequencing and annotation.</title>
        <authorList>
            <consortium name="The Broad Institute Genomics Platform"/>
            <consortium name="The Broad Institute Genome Sequencing Center for Infectious Disease"/>
            <person name="Wu L."/>
            <person name="Ma J."/>
        </authorList>
    </citation>
    <scope>NUCLEOTIDE SEQUENCE [LARGE SCALE GENOMIC DNA]</scope>
    <source>
        <strain evidence="4">CGMCC 1.18575</strain>
    </source>
</reference>
<evidence type="ECO:0000313" key="3">
    <source>
        <dbReference type="EMBL" id="MFC5403419.1"/>
    </source>
</evidence>
<name>A0ABW0HR04_9BACL</name>
<protein>
    <submittedName>
        <fullName evidence="3">MerR family transcriptional regulator</fullName>
    </submittedName>
</protein>
<proteinExistence type="predicted"/>
<evidence type="ECO:0000313" key="4">
    <source>
        <dbReference type="Proteomes" id="UP001596113"/>
    </source>
</evidence>
<feature type="region of interest" description="Disordered" evidence="1">
    <location>
        <begin position="140"/>
        <end position="173"/>
    </location>
</feature>